<dbReference type="STRING" id="1524460.IX84_22085"/>
<reference evidence="2 3" key="1">
    <citation type="journal article" date="2014" name="Int. J. Syst. Evol. Microbiol.">
        <title>Phaeodactylibacter xiamenensis gen. nov., sp. nov., a member of the family Saprospiraceae isolated from the marine alga Phaeodactylum tricornutum.</title>
        <authorList>
            <person name="Chen Z.Jr."/>
            <person name="Lei X."/>
            <person name="Lai Q."/>
            <person name="Li Y."/>
            <person name="Zhang B."/>
            <person name="Zhang J."/>
            <person name="Zhang H."/>
            <person name="Yang L."/>
            <person name="Zheng W."/>
            <person name="Tian Y."/>
            <person name="Yu Z."/>
            <person name="Xu H.Jr."/>
            <person name="Zheng T."/>
        </authorList>
    </citation>
    <scope>NUCLEOTIDE SEQUENCE [LARGE SCALE GENOMIC DNA]</scope>
    <source>
        <strain evidence="2 3">KD52</strain>
    </source>
</reference>
<keyword evidence="1" id="KW-1133">Transmembrane helix</keyword>
<evidence type="ECO:0000313" key="3">
    <source>
        <dbReference type="Proteomes" id="UP000029736"/>
    </source>
</evidence>
<dbReference type="Proteomes" id="UP000029736">
    <property type="component" value="Unassembled WGS sequence"/>
</dbReference>
<keyword evidence="1" id="KW-0812">Transmembrane</keyword>
<sequence length="95" mass="11292">MVKIVKERLNNNFTIYDCFFLRWSVLLISQVALAIFFLSALPSTKITDSKCRIYFFNVPKPEQKLSGQLFSQFAYCRKYKIKTAFFSYYEIYLAI</sequence>
<dbReference type="AlphaFoldDB" id="A0A098S289"/>
<dbReference type="EMBL" id="JPOS01000079">
    <property type="protein sequence ID" value="KGE86469.1"/>
    <property type="molecule type" value="Genomic_DNA"/>
</dbReference>
<organism evidence="2 3">
    <name type="scientific">Phaeodactylibacter xiamenensis</name>
    <dbReference type="NCBI Taxonomy" id="1524460"/>
    <lineage>
        <taxon>Bacteria</taxon>
        <taxon>Pseudomonadati</taxon>
        <taxon>Bacteroidota</taxon>
        <taxon>Saprospiria</taxon>
        <taxon>Saprospirales</taxon>
        <taxon>Haliscomenobacteraceae</taxon>
        <taxon>Phaeodactylibacter</taxon>
    </lineage>
</organism>
<feature type="transmembrane region" description="Helical" evidence="1">
    <location>
        <begin position="20"/>
        <end position="41"/>
    </location>
</feature>
<gene>
    <name evidence="2" type="ORF">IX84_22085</name>
</gene>
<proteinExistence type="predicted"/>
<protein>
    <submittedName>
        <fullName evidence="2">Uncharacterized protein</fullName>
    </submittedName>
</protein>
<accession>A0A098S289</accession>
<evidence type="ECO:0000313" key="2">
    <source>
        <dbReference type="EMBL" id="KGE86469.1"/>
    </source>
</evidence>
<name>A0A098S289_9BACT</name>
<keyword evidence="1" id="KW-0472">Membrane</keyword>
<comment type="caution">
    <text evidence="2">The sequence shown here is derived from an EMBL/GenBank/DDBJ whole genome shotgun (WGS) entry which is preliminary data.</text>
</comment>
<keyword evidence="3" id="KW-1185">Reference proteome</keyword>
<evidence type="ECO:0000256" key="1">
    <source>
        <dbReference type="SAM" id="Phobius"/>
    </source>
</evidence>